<evidence type="ECO:0000259" key="1">
    <source>
        <dbReference type="PROSITE" id="PS51469"/>
    </source>
</evidence>
<dbReference type="HOGENOM" id="CLU_1053847_0_0_1"/>
<dbReference type="InterPro" id="IPR012919">
    <property type="entry name" value="SUN_dom"/>
</dbReference>
<name>T0LAZ1_9MICR</name>
<dbReference type="Pfam" id="PF07738">
    <property type="entry name" value="Sad1_UNC"/>
    <property type="match status" value="1"/>
</dbReference>
<dbReference type="Proteomes" id="UP000053780">
    <property type="component" value="Unassembled WGS sequence"/>
</dbReference>
<proteinExistence type="predicted"/>
<gene>
    <name evidence="2" type="ORF">NAPIS_ORF00990</name>
</gene>
<dbReference type="PROSITE" id="PS51469">
    <property type="entry name" value="SUN"/>
    <property type="match status" value="1"/>
</dbReference>
<dbReference type="Gene3D" id="2.60.120.260">
    <property type="entry name" value="Galactose-binding domain-like"/>
    <property type="match status" value="1"/>
</dbReference>
<dbReference type="OrthoDB" id="2190654at2759"/>
<evidence type="ECO:0000313" key="3">
    <source>
        <dbReference type="Proteomes" id="UP000053780"/>
    </source>
</evidence>
<organism evidence="2 3">
    <name type="scientific">Vairimorpha apis BRL 01</name>
    <dbReference type="NCBI Taxonomy" id="1037528"/>
    <lineage>
        <taxon>Eukaryota</taxon>
        <taxon>Fungi</taxon>
        <taxon>Fungi incertae sedis</taxon>
        <taxon>Microsporidia</taxon>
        <taxon>Nosematidae</taxon>
        <taxon>Vairimorpha</taxon>
    </lineage>
</organism>
<dbReference type="EMBL" id="KE647139">
    <property type="protein sequence ID" value="EQB61439.1"/>
    <property type="molecule type" value="Genomic_DNA"/>
</dbReference>
<reference evidence="2 3" key="1">
    <citation type="journal article" date="2013" name="BMC Genomics">
        <title>Genome sequencing and comparative genomics of honey bee microsporidia, Nosema apis reveal novel insights into host-parasite interactions.</title>
        <authorList>
            <person name="Chen Yp."/>
            <person name="Pettis J.S."/>
            <person name="Zhao Y."/>
            <person name="Liu X."/>
            <person name="Tallon L.J."/>
            <person name="Sadzewicz L.D."/>
            <person name="Li R."/>
            <person name="Zheng H."/>
            <person name="Huang S."/>
            <person name="Zhang X."/>
            <person name="Hamilton M.C."/>
            <person name="Pernal S.F."/>
            <person name="Melathopoulos A.P."/>
            <person name="Yan X."/>
            <person name="Evans J.D."/>
        </authorList>
    </citation>
    <scope>NUCLEOTIDE SEQUENCE [LARGE SCALE GENOMIC DNA]</scope>
    <source>
        <strain evidence="2 3">BRL 01</strain>
    </source>
</reference>
<evidence type="ECO:0000313" key="2">
    <source>
        <dbReference type="EMBL" id="EQB61439.1"/>
    </source>
</evidence>
<protein>
    <submittedName>
        <fullName evidence="2">Sun domain-containing protein 3</fullName>
    </submittedName>
</protein>
<keyword evidence="3" id="KW-1185">Reference proteome</keyword>
<dbReference type="AlphaFoldDB" id="T0LAZ1"/>
<sequence length="286" mass="33983">MNRKDRLKLTNTPEKKTSTNFSRLNIYQKNFNKDEIHNIDEKNRIHFDDIKNIEQGYENSGGFDNSLEQDSLFDVQIEHQPSSTLKNIYKIFTHYNSICFYNLFIFSNNKNDLNSTTKLKKLKSIVKILKDENNNLKKVEHLSNLCKIEKGTYIEVNLNFLYKYGIIGFRKTLDPNIIFKDGQNDCIAFKGSKCYFYINFSKTFLIDNFCIYHPQTSNMKSKMKKFKLTGYCKNIEKDFGEFEFTNANYQIFEFEKSYVDKIKVEILENYGFKKYTTLYKIFIFGV</sequence>
<accession>T0LAZ1</accession>
<dbReference type="VEuPathDB" id="MicrosporidiaDB:NAPIS_ORF00990"/>
<feature type="domain" description="SUN" evidence="1">
    <location>
        <begin position="122"/>
        <end position="286"/>
    </location>
</feature>